<comment type="caution">
    <text evidence="1">The sequence shown here is derived from an EMBL/GenBank/DDBJ whole genome shotgun (WGS) entry which is preliminary data.</text>
</comment>
<protein>
    <submittedName>
        <fullName evidence="1">Uncharacterized protein</fullName>
    </submittedName>
</protein>
<proteinExistence type="predicted"/>
<organism evidence="1 2">
    <name type="scientific">Endocarpon pusillum</name>
    <dbReference type="NCBI Taxonomy" id="364733"/>
    <lineage>
        <taxon>Eukaryota</taxon>
        <taxon>Fungi</taxon>
        <taxon>Dikarya</taxon>
        <taxon>Ascomycota</taxon>
        <taxon>Pezizomycotina</taxon>
        <taxon>Eurotiomycetes</taxon>
        <taxon>Chaetothyriomycetidae</taxon>
        <taxon>Verrucariales</taxon>
        <taxon>Verrucariaceae</taxon>
        <taxon>Endocarpon</taxon>
    </lineage>
</organism>
<keyword evidence="2" id="KW-1185">Reference proteome</keyword>
<accession>A0A8H7AD90</accession>
<dbReference type="OrthoDB" id="4227485at2759"/>
<name>A0A8H7AD90_9EURO</name>
<sequence>MTCRPKNIKKLRDRVTRNNQRMMGRRGQVERDLSPEVLDLSTFGYPQEPSSKSCRVEARVPQLLGDINPLFLLSSSFGTHLEMRQAQAQEEEVRLEAEKKINFKGTARIKLEHPHFQRSEMRELNGKHVERLKRYSRSMAAAD</sequence>
<dbReference type="EMBL" id="JAACFV010000076">
    <property type="protein sequence ID" value="KAF7506985.1"/>
    <property type="molecule type" value="Genomic_DNA"/>
</dbReference>
<dbReference type="Proteomes" id="UP000606974">
    <property type="component" value="Unassembled WGS sequence"/>
</dbReference>
<reference evidence="1" key="1">
    <citation type="submission" date="2020-02" db="EMBL/GenBank/DDBJ databases">
        <authorList>
            <person name="Palmer J.M."/>
        </authorList>
    </citation>
    <scope>NUCLEOTIDE SEQUENCE</scope>
    <source>
        <strain evidence="1">EPUS1.4</strain>
        <tissue evidence="1">Thallus</tissue>
    </source>
</reference>
<evidence type="ECO:0000313" key="1">
    <source>
        <dbReference type="EMBL" id="KAF7506985.1"/>
    </source>
</evidence>
<dbReference type="AlphaFoldDB" id="A0A8H7AD90"/>
<gene>
    <name evidence="1" type="ORF">GJ744_011009</name>
</gene>
<evidence type="ECO:0000313" key="2">
    <source>
        <dbReference type="Proteomes" id="UP000606974"/>
    </source>
</evidence>